<keyword evidence="6 8" id="KW-0472">Membrane</keyword>
<dbReference type="AlphaFoldDB" id="A0A1G2BFR8"/>
<evidence type="ECO:0000313" key="11">
    <source>
        <dbReference type="Proteomes" id="UP000176420"/>
    </source>
</evidence>
<evidence type="ECO:0000313" key="10">
    <source>
        <dbReference type="EMBL" id="OGY88068.1"/>
    </source>
</evidence>
<feature type="transmembrane region" description="Helical" evidence="8">
    <location>
        <begin position="361"/>
        <end position="382"/>
    </location>
</feature>
<dbReference type="InterPro" id="IPR052175">
    <property type="entry name" value="ComplexI-like_HydComp"/>
</dbReference>
<keyword evidence="3 7" id="KW-0812">Transmembrane</keyword>
<feature type="transmembrane region" description="Helical" evidence="8">
    <location>
        <begin position="27"/>
        <end position="50"/>
    </location>
</feature>
<feature type="domain" description="NADH:quinone oxidoreductase/Mrp antiporter transmembrane" evidence="9">
    <location>
        <begin position="127"/>
        <end position="414"/>
    </location>
</feature>
<dbReference type="GO" id="GO:0016491">
    <property type="term" value="F:oxidoreductase activity"/>
    <property type="evidence" value="ECO:0007669"/>
    <property type="project" value="UniProtKB-KW"/>
</dbReference>
<dbReference type="PRINTS" id="PR01434">
    <property type="entry name" value="NADHDHGNASE5"/>
</dbReference>
<dbReference type="Pfam" id="PF00361">
    <property type="entry name" value="Proton_antipo_M"/>
    <property type="match status" value="1"/>
</dbReference>
<evidence type="ECO:0000256" key="6">
    <source>
        <dbReference type="ARBA" id="ARBA00023136"/>
    </source>
</evidence>
<keyword evidence="4 8" id="KW-1133">Transmembrane helix</keyword>
<evidence type="ECO:0000256" key="8">
    <source>
        <dbReference type="SAM" id="Phobius"/>
    </source>
</evidence>
<reference evidence="10 11" key="1">
    <citation type="journal article" date="2016" name="Nat. Commun.">
        <title>Thousands of microbial genomes shed light on interconnected biogeochemical processes in an aquifer system.</title>
        <authorList>
            <person name="Anantharaman K."/>
            <person name="Brown C.T."/>
            <person name="Hug L.A."/>
            <person name="Sharon I."/>
            <person name="Castelle C.J."/>
            <person name="Probst A.J."/>
            <person name="Thomas B.C."/>
            <person name="Singh A."/>
            <person name="Wilkins M.J."/>
            <person name="Karaoz U."/>
            <person name="Brodie E.L."/>
            <person name="Williams K.H."/>
            <person name="Hubbard S.S."/>
            <person name="Banfield J.F."/>
        </authorList>
    </citation>
    <scope>NUCLEOTIDE SEQUENCE [LARGE SCALE GENOMIC DNA]</scope>
</reference>
<dbReference type="InterPro" id="IPR001750">
    <property type="entry name" value="ND/Mrp_TM"/>
</dbReference>
<organism evidence="10 11">
    <name type="scientific">Candidatus Kerfeldbacteria bacterium RIFOXYB2_FULL_38_14</name>
    <dbReference type="NCBI Taxonomy" id="1798547"/>
    <lineage>
        <taxon>Bacteria</taxon>
        <taxon>Candidatus Kerfeldiibacteriota</taxon>
    </lineage>
</organism>
<feature type="transmembrane region" description="Helical" evidence="8">
    <location>
        <begin position="445"/>
        <end position="466"/>
    </location>
</feature>
<evidence type="ECO:0000256" key="4">
    <source>
        <dbReference type="ARBA" id="ARBA00022989"/>
    </source>
</evidence>
<gene>
    <name evidence="10" type="ORF">A2319_02510</name>
</gene>
<dbReference type="PANTHER" id="PTHR42682">
    <property type="entry name" value="HYDROGENASE-4 COMPONENT F"/>
    <property type="match status" value="1"/>
</dbReference>
<evidence type="ECO:0000259" key="9">
    <source>
        <dbReference type="Pfam" id="PF00361"/>
    </source>
</evidence>
<name>A0A1G2BFR8_9BACT</name>
<dbReference type="PANTHER" id="PTHR42682:SF5">
    <property type="entry name" value="HYDROGENASE-4 COMPONENT F"/>
    <property type="match status" value="1"/>
</dbReference>
<dbReference type="EMBL" id="MHKI01000005">
    <property type="protein sequence ID" value="OGY88068.1"/>
    <property type="molecule type" value="Genomic_DNA"/>
</dbReference>
<keyword evidence="5" id="KW-0560">Oxidoreductase</keyword>
<feature type="transmembrane region" description="Helical" evidence="8">
    <location>
        <begin position="62"/>
        <end position="86"/>
    </location>
</feature>
<feature type="transmembrane region" description="Helical" evidence="8">
    <location>
        <begin position="159"/>
        <end position="179"/>
    </location>
</feature>
<feature type="transmembrane region" description="Helical" evidence="8">
    <location>
        <begin position="313"/>
        <end position="334"/>
    </location>
</feature>
<feature type="transmembrane region" description="Helical" evidence="8">
    <location>
        <begin position="273"/>
        <end position="293"/>
    </location>
</feature>
<protein>
    <recommendedName>
        <fullName evidence="9">NADH:quinone oxidoreductase/Mrp antiporter transmembrane domain-containing protein</fullName>
    </recommendedName>
</protein>
<feature type="transmembrane region" description="Helical" evidence="8">
    <location>
        <begin position="200"/>
        <end position="220"/>
    </location>
</feature>
<feature type="transmembrane region" description="Helical" evidence="8">
    <location>
        <begin position="127"/>
        <end position="147"/>
    </location>
</feature>
<evidence type="ECO:0000256" key="5">
    <source>
        <dbReference type="ARBA" id="ARBA00023002"/>
    </source>
</evidence>
<proteinExistence type="predicted"/>
<evidence type="ECO:0000256" key="2">
    <source>
        <dbReference type="ARBA" id="ARBA00022475"/>
    </source>
</evidence>
<accession>A0A1G2BFR8</accession>
<keyword evidence="2" id="KW-1003">Cell membrane</keyword>
<comment type="caution">
    <text evidence="10">The sequence shown here is derived from an EMBL/GenBank/DDBJ whole genome shotgun (WGS) entry which is preliminary data.</text>
</comment>
<evidence type="ECO:0000256" key="3">
    <source>
        <dbReference type="ARBA" id="ARBA00022692"/>
    </source>
</evidence>
<evidence type="ECO:0000256" key="1">
    <source>
        <dbReference type="ARBA" id="ARBA00004651"/>
    </source>
</evidence>
<dbReference type="GO" id="GO:0005886">
    <property type="term" value="C:plasma membrane"/>
    <property type="evidence" value="ECO:0007669"/>
    <property type="project" value="UniProtKB-SubCell"/>
</dbReference>
<feature type="transmembrane region" description="Helical" evidence="8">
    <location>
        <begin position="106"/>
        <end position="122"/>
    </location>
</feature>
<sequence>MTIFFLLITPLLASLFSLLVKKQVKVLHLLALFASLIEFFIVGTVVSAVVKHGVYAYQNYFYVDYLGSVLLMILATVGLLVSWYSITYLKTEVAKKIIGFHRVRQYFVLLHLFLLVMFLAVITTSPIIAWVAIEATTLSTAFLISFYNKPSATEAAWKYLIISSVGLLLAFFGTLLFLASTMAVGGHTLVSWQLILTNAASLNPFVAQIAFLFICIGYGTKVGLAPMHTWLPDAHSKAPAPISSLLSGVLLNVAFLIVLRFKLITDVAVGQGFAQGILIFFGVASIVVAALIIYTQKNYKRLLAYSSIEHMGIIALGFGFGGAGAFAGLLHMIYHSLTKPLLFLSAGNIFLKYGSTKIKNIKGIISLMPITGVIFVIGFLAITGVPPFGMFVTEFSILASGIHTHLTVTIVVILALALVFVGFLRHVIAMMFGANENGLTKTAEPTGLIAPIMVLAVLLIGLSFFLPESLSFLISSATLAY</sequence>
<comment type="subcellular location">
    <subcellularLocation>
        <location evidence="1">Cell membrane</location>
        <topology evidence="1">Multi-pass membrane protein</topology>
    </subcellularLocation>
    <subcellularLocation>
        <location evidence="7">Membrane</location>
        <topology evidence="7">Multi-pass membrane protein</topology>
    </subcellularLocation>
</comment>
<evidence type="ECO:0000256" key="7">
    <source>
        <dbReference type="RuleBase" id="RU000320"/>
    </source>
</evidence>
<feature type="transmembrane region" description="Helical" evidence="8">
    <location>
        <begin position="402"/>
        <end position="424"/>
    </location>
</feature>
<feature type="transmembrane region" description="Helical" evidence="8">
    <location>
        <begin position="240"/>
        <end position="261"/>
    </location>
</feature>
<dbReference type="Proteomes" id="UP000176420">
    <property type="component" value="Unassembled WGS sequence"/>
</dbReference>